<name>A0A1Y2FQE0_9FUNG</name>
<protein>
    <submittedName>
        <fullName evidence="2">Uncharacterized protein</fullName>
    </submittedName>
</protein>
<dbReference type="Proteomes" id="UP000193920">
    <property type="component" value="Unassembled WGS sequence"/>
</dbReference>
<evidence type="ECO:0000313" key="3">
    <source>
        <dbReference type="Proteomes" id="UP000193920"/>
    </source>
</evidence>
<proteinExistence type="predicted"/>
<reference evidence="2 3" key="1">
    <citation type="submission" date="2016-08" db="EMBL/GenBank/DDBJ databases">
        <title>A Parts List for Fungal Cellulosomes Revealed by Comparative Genomics.</title>
        <authorList>
            <consortium name="DOE Joint Genome Institute"/>
            <person name="Haitjema C.H."/>
            <person name="Gilmore S.P."/>
            <person name="Henske J.K."/>
            <person name="Solomon K.V."/>
            <person name="De Groot R."/>
            <person name="Kuo A."/>
            <person name="Mondo S.J."/>
            <person name="Salamov A.A."/>
            <person name="Labutti K."/>
            <person name="Zhao Z."/>
            <person name="Chiniquy J."/>
            <person name="Barry K."/>
            <person name="Brewer H.M."/>
            <person name="Purvine S.O."/>
            <person name="Wright A.T."/>
            <person name="Boxma B."/>
            <person name="Van Alen T."/>
            <person name="Hackstein J.H."/>
            <person name="Baker S.E."/>
            <person name="Grigoriev I.V."/>
            <person name="O'Malley M.A."/>
        </authorList>
    </citation>
    <scope>NUCLEOTIDE SEQUENCE [LARGE SCALE GENOMIC DNA]</scope>
    <source>
        <strain evidence="2 3">G1</strain>
    </source>
</reference>
<keyword evidence="1" id="KW-0732">Signal</keyword>
<evidence type="ECO:0000313" key="2">
    <source>
        <dbReference type="EMBL" id="ORY85817.1"/>
    </source>
</evidence>
<feature type="signal peptide" evidence="1">
    <location>
        <begin position="1"/>
        <end position="25"/>
    </location>
</feature>
<feature type="chain" id="PRO_5012711452" evidence="1">
    <location>
        <begin position="26"/>
        <end position="323"/>
    </location>
</feature>
<accession>A0A1Y2FQE0</accession>
<sequence>MNTKKIYFILLLLIFQIYFEVTINSQDVNDISYSFDPNGFNIYNYDLYFIDNEMLLNNRKYFLNLKDYLPKEHIDMYNSNILPISNNKLYGLLSLKDKKIIIFKYLDNNNSNNNNNNKIVISNLIDNVKSSFPDLNTNNTEEALNKIKEIKEIISSDEIFKLDEFKSFLNVERENYVFYKNYFMPLLNETFHYDILPGNKSELYGVIPTNFNIAICKYISKERKENAIKVLKILTSKEMQKHIMLSYDKYESYDLIKVISGISSLYDDNDVCEKVDCNFIKRLRFTTMPVFKEDKYYLWSKYFRNKIYEFLYGNGTLNNQTTN</sequence>
<keyword evidence="3" id="KW-1185">Reference proteome</keyword>
<dbReference type="OrthoDB" id="10544965at2759"/>
<gene>
    <name evidence="2" type="ORF">LY90DRAFT_498917</name>
</gene>
<evidence type="ECO:0000256" key="1">
    <source>
        <dbReference type="SAM" id="SignalP"/>
    </source>
</evidence>
<comment type="caution">
    <text evidence="2">The sequence shown here is derived from an EMBL/GenBank/DDBJ whole genome shotgun (WGS) entry which is preliminary data.</text>
</comment>
<dbReference type="AlphaFoldDB" id="A0A1Y2FQE0"/>
<dbReference type="EMBL" id="MCOG01000003">
    <property type="protein sequence ID" value="ORY85817.1"/>
    <property type="molecule type" value="Genomic_DNA"/>
</dbReference>
<organism evidence="2 3">
    <name type="scientific">Neocallimastix californiae</name>
    <dbReference type="NCBI Taxonomy" id="1754190"/>
    <lineage>
        <taxon>Eukaryota</taxon>
        <taxon>Fungi</taxon>
        <taxon>Fungi incertae sedis</taxon>
        <taxon>Chytridiomycota</taxon>
        <taxon>Chytridiomycota incertae sedis</taxon>
        <taxon>Neocallimastigomycetes</taxon>
        <taxon>Neocallimastigales</taxon>
        <taxon>Neocallimastigaceae</taxon>
        <taxon>Neocallimastix</taxon>
    </lineage>
</organism>